<dbReference type="Pfam" id="PF01593">
    <property type="entry name" value="Amino_oxidase"/>
    <property type="match status" value="1"/>
</dbReference>
<evidence type="ECO:0000256" key="9">
    <source>
        <dbReference type="ARBA" id="ARBA00022640"/>
    </source>
</evidence>
<dbReference type="SUPFAM" id="SSF54373">
    <property type="entry name" value="FAD-linked reductases, C-terminal domain"/>
    <property type="match status" value="1"/>
</dbReference>
<dbReference type="EMBL" id="BDDD01002463">
    <property type="protein sequence ID" value="GAV81664.1"/>
    <property type="molecule type" value="Genomic_DNA"/>
</dbReference>
<keyword evidence="14 16" id="KW-0627">Porphyrin biosynthesis</keyword>
<keyword evidence="9" id="KW-0934">Plastid</keyword>
<comment type="catalytic activity">
    <reaction evidence="15 16">
        <text>protoporphyrinogen IX + 3 O2 = protoporphyrin IX + 3 H2O2</text>
        <dbReference type="Rhea" id="RHEA:25576"/>
        <dbReference type="ChEBI" id="CHEBI:15379"/>
        <dbReference type="ChEBI" id="CHEBI:16240"/>
        <dbReference type="ChEBI" id="CHEBI:57306"/>
        <dbReference type="ChEBI" id="CHEBI:57307"/>
        <dbReference type="EC" id="1.3.3.4"/>
    </reaction>
</comment>
<evidence type="ECO:0000256" key="13">
    <source>
        <dbReference type="ARBA" id="ARBA00023133"/>
    </source>
</evidence>
<evidence type="ECO:0000256" key="3">
    <source>
        <dbReference type="ARBA" id="ARBA00005073"/>
    </source>
</evidence>
<keyword evidence="10 16" id="KW-0274">FAD</keyword>
<dbReference type="EC" id="1.3.3.4" evidence="6 16"/>
<evidence type="ECO:0000256" key="14">
    <source>
        <dbReference type="ARBA" id="ARBA00023244"/>
    </source>
</evidence>
<organism evidence="19 20">
    <name type="scientific">Cephalotus follicularis</name>
    <name type="common">Albany pitcher plant</name>
    <dbReference type="NCBI Taxonomy" id="3775"/>
    <lineage>
        <taxon>Eukaryota</taxon>
        <taxon>Viridiplantae</taxon>
        <taxon>Streptophyta</taxon>
        <taxon>Embryophyta</taxon>
        <taxon>Tracheophyta</taxon>
        <taxon>Spermatophyta</taxon>
        <taxon>Magnoliopsida</taxon>
        <taxon>eudicotyledons</taxon>
        <taxon>Gunneridae</taxon>
        <taxon>Pentapetalae</taxon>
        <taxon>rosids</taxon>
        <taxon>fabids</taxon>
        <taxon>Oxalidales</taxon>
        <taxon>Cephalotaceae</taxon>
        <taxon>Cephalotus</taxon>
    </lineage>
</organism>
<evidence type="ECO:0000256" key="2">
    <source>
        <dbReference type="ARBA" id="ARBA00004229"/>
    </source>
</evidence>
<comment type="similarity">
    <text evidence="5 16">Belongs to the protoporphyrinogen/coproporphyrinogen oxidase family. Protoporphyrinogen oxidase subfamily.</text>
</comment>
<dbReference type="InterPro" id="IPR036188">
    <property type="entry name" value="FAD/NAD-bd_sf"/>
</dbReference>
<dbReference type="NCBIfam" id="TIGR00562">
    <property type="entry name" value="proto_IX_ox"/>
    <property type="match status" value="1"/>
</dbReference>
<evidence type="ECO:0000313" key="19">
    <source>
        <dbReference type="EMBL" id="GAV81664.1"/>
    </source>
</evidence>
<evidence type="ECO:0000256" key="16">
    <source>
        <dbReference type="RuleBase" id="RU367069"/>
    </source>
</evidence>
<name>A0A1Q3CN29_CEPFO</name>
<dbReference type="UniPathway" id="UPA00251">
    <property type="reaction ID" value="UER00324"/>
</dbReference>
<evidence type="ECO:0000256" key="10">
    <source>
        <dbReference type="ARBA" id="ARBA00022827"/>
    </source>
</evidence>
<dbReference type="FunCoup" id="A0A1Q3CN29">
    <property type="interactions" value="2281"/>
</dbReference>
<comment type="function">
    <text evidence="1 16">Catalyzes the 6-electron oxidation of protoporphyrinogen-IX to form protoporphyrin-IX.</text>
</comment>
<dbReference type="SUPFAM" id="SSF51905">
    <property type="entry name" value="FAD/NAD(P)-binding domain"/>
    <property type="match status" value="1"/>
</dbReference>
<dbReference type="OrthoDB" id="419752at2759"/>
<dbReference type="PANTHER" id="PTHR42923:SF3">
    <property type="entry name" value="PROTOPORPHYRINOGEN OXIDASE"/>
    <property type="match status" value="1"/>
</dbReference>
<dbReference type="FunFam" id="1.10.3110.10:FF:000002">
    <property type="entry name" value="Protoporphyrinogen oxidase"/>
    <property type="match status" value="1"/>
</dbReference>
<comment type="caution">
    <text evidence="19">The sequence shown here is derived from an EMBL/GenBank/DDBJ whole genome shotgun (WGS) entry which is preliminary data.</text>
</comment>
<evidence type="ECO:0000256" key="4">
    <source>
        <dbReference type="ARBA" id="ARBA00005173"/>
    </source>
</evidence>
<evidence type="ECO:0000256" key="1">
    <source>
        <dbReference type="ARBA" id="ARBA00002600"/>
    </source>
</evidence>
<dbReference type="InParanoid" id="A0A1Q3CN29"/>
<dbReference type="Gene3D" id="3.50.50.60">
    <property type="entry name" value="FAD/NAD(P)-binding domain"/>
    <property type="match status" value="1"/>
</dbReference>
<evidence type="ECO:0000259" key="18">
    <source>
        <dbReference type="Pfam" id="PF01593"/>
    </source>
</evidence>
<dbReference type="InterPro" id="IPR004572">
    <property type="entry name" value="Protoporphyrinogen_oxidase"/>
</dbReference>
<dbReference type="Proteomes" id="UP000187406">
    <property type="component" value="Unassembled WGS sequence"/>
</dbReference>
<evidence type="ECO:0000256" key="11">
    <source>
        <dbReference type="ARBA" id="ARBA00022946"/>
    </source>
</evidence>
<comment type="pathway">
    <text evidence="3 16">Porphyrin-containing compound metabolism; protoporphyrin-IX biosynthesis; protoporphyrin-IX from protoporphyrinogen-IX: step 1/1.</text>
</comment>
<dbReference type="STRING" id="3775.A0A1Q3CN29"/>
<evidence type="ECO:0000256" key="5">
    <source>
        <dbReference type="ARBA" id="ARBA00010551"/>
    </source>
</evidence>
<keyword evidence="7" id="KW-0150">Chloroplast</keyword>
<evidence type="ECO:0000313" key="20">
    <source>
        <dbReference type="Proteomes" id="UP000187406"/>
    </source>
</evidence>
<keyword evidence="8 16" id="KW-0285">Flavoprotein</keyword>
<keyword evidence="12 16" id="KW-0560">Oxidoreductase</keyword>
<gene>
    <name evidence="19" type="ORF">CFOL_v3_25118</name>
</gene>
<evidence type="ECO:0000256" key="8">
    <source>
        <dbReference type="ARBA" id="ARBA00022630"/>
    </source>
</evidence>
<comment type="pathway">
    <text evidence="4">Porphyrin-containing compound metabolism; chlorophyll biosynthesis.</text>
</comment>
<dbReference type="Gene3D" id="1.10.3110.10">
    <property type="entry name" value="protoporphyrinogen ix oxidase, domain 3"/>
    <property type="match status" value="1"/>
</dbReference>
<proteinExistence type="inferred from homology"/>
<keyword evidence="20" id="KW-1185">Reference proteome</keyword>
<evidence type="ECO:0000256" key="15">
    <source>
        <dbReference type="ARBA" id="ARBA00047554"/>
    </source>
</evidence>
<dbReference type="GO" id="GO:0006782">
    <property type="term" value="P:protoporphyrinogen IX biosynthetic process"/>
    <property type="evidence" value="ECO:0007669"/>
    <property type="project" value="UniProtKB-UniRule"/>
</dbReference>
<accession>A0A1Q3CN29</accession>
<evidence type="ECO:0000256" key="6">
    <source>
        <dbReference type="ARBA" id="ARBA00012867"/>
    </source>
</evidence>
<evidence type="ECO:0000256" key="17">
    <source>
        <dbReference type="SAM" id="MobiDB-lite"/>
    </source>
</evidence>
<feature type="domain" description="Amine oxidase" evidence="18">
    <location>
        <begin position="75"/>
        <end position="530"/>
    </location>
</feature>
<comment type="cofactor">
    <cofactor evidence="16">
        <name>FAD</name>
        <dbReference type="ChEBI" id="CHEBI:57692"/>
    </cofactor>
    <text evidence="16">Binds 1 FAD per subunit.</text>
</comment>
<protein>
    <recommendedName>
        <fullName evidence="6 16">Protoporphyrinogen oxidase</fullName>
        <ecNumber evidence="6 16">1.3.3.4</ecNumber>
    </recommendedName>
</protein>
<dbReference type="GO" id="GO:0009534">
    <property type="term" value="C:chloroplast thylakoid"/>
    <property type="evidence" value="ECO:0007669"/>
    <property type="project" value="TreeGrafter"/>
</dbReference>
<dbReference type="PANTHER" id="PTHR42923">
    <property type="entry name" value="PROTOPORPHYRINOGEN OXIDASE"/>
    <property type="match status" value="1"/>
</dbReference>
<feature type="region of interest" description="Disordered" evidence="17">
    <location>
        <begin position="264"/>
        <end position="284"/>
    </location>
</feature>
<dbReference type="InterPro" id="IPR050464">
    <property type="entry name" value="Zeta_carotene_desat/Oxidored"/>
</dbReference>
<evidence type="ECO:0000256" key="12">
    <source>
        <dbReference type="ARBA" id="ARBA00023002"/>
    </source>
</evidence>
<sequence length="545" mass="58894">MTLTMTMNALTDLLFLRSQPTLRLSKPTRKPHFHRPLRLRCSIAEESIISPSKLATGSNPGDSATADCVVVGGGICGLCVALALAKKHADVAPNVIVTEAKDRVGGNVTTVERDGFLWEEGPNSFQPSDPMLTMVLDNGLKDDLVLGDPNAPRFVLWDGKLRPVPSNLGDLPFFDLMSIGGKLRAGFGAIGIRPSPPDHEESVEEFVRRNLGDEVFERMIEPFCSGVYAGDPSKLSMKAAFGKVWKLEQSGGTIIGGTFKAIQERNGAPKPPRDPRLPKPKGQTVGSFRKGLAMLPEAISSRLGSKVKLSWKLSSITKLENRRYNLTYETPEGLVSLQSRSVVMTIPSHVASSLLRPLSAPAADALSKFYYPPVAAVSISYPKEAIRSERLIDGELKGFGQLHPRSQGVETLGTIYSSSLFPNRAPAGRVLLLNYIGGATNPGILSKKESELVEAVDRDLRKMLINPTAKDPLILGVRVWPQAIPQFLIGHFDLLDAAKGALSNGFQGLFLGGNYVSGVALGRCVEGAYEVAAEVTDFLSQYAYN</sequence>
<dbReference type="InterPro" id="IPR002937">
    <property type="entry name" value="Amino_oxidase"/>
</dbReference>
<dbReference type="GO" id="GO:0004729">
    <property type="term" value="F:oxygen-dependent protoporphyrinogen oxidase activity"/>
    <property type="evidence" value="ECO:0007669"/>
    <property type="project" value="UniProtKB-UniRule"/>
</dbReference>
<comment type="subcellular location">
    <subcellularLocation>
        <location evidence="2 16">Plastid</location>
        <location evidence="2 16">Chloroplast</location>
    </subcellularLocation>
</comment>
<keyword evidence="11" id="KW-0809">Transit peptide</keyword>
<dbReference type="AlphaFoldDB" id="A0A1Q3CN29"/>
<reference evidence="20" key="1">
    <citation type="submission" date="2016-04" db="EMBL/GenBank/DDBJ databases">
        <title>Cephalotus genome sequencing.</title>
        <authorList>
            <person name="Fukushima K."/>
            <person name="Hasebe M."/>
            <person name="Fang X."/>
        </authorList>
    </citation>
    <scope>NUCLEOTIDE SEQUENCE [LARGE SCALE GENOMIC DNA]</scope>
    <source>
        <strain evidence="20">cv. St1</strain>
    </source>
</reference>
<dbReference type="Gene3D" id="3.90.660.20">
    <property type="entry name" value="Protoporphyrinogen oxidase, mitochondrial, domain 2"/>
    <property type="match status" value="1"/>
</dbReference>
<keyword evidence="13 16" id="KW-0350">Heme biosynthesis</keyword>
<evidence type="ECO:0000256" key="7">
    <source>
        <dbReference type="ARBA" id="ARBA00022528"/>
    </source>
</evidence>